<protein>
    <submittedName>
        <fullName evidence="2">GNAT family N-acetyltransferase</fullName>
        <ecNumber evidence="2">2.3.-.-</ecNumber>
    </submittedName>
</protein>
<gene>
    <name evidence="2" type="ORF">ACFSW5_20645</name>
</gene>
<name>A0ABW5R2K6_9BACL</name>
<evidence type="ECO:0000313" key="3">
    <source>
        <dbReference type="Proteomes" id="UP001597493"/>
    </source>
</evidence>
<organism evidence="2 3">
    <name type="scientific">Paenibacillus thailandensis</name>
    <dbReference type="NCBI Taxonomy" id="393250"/>
    <lineage>
        <taxon>Bacteria</taxon>
        <taxon>Bacillati</taxon>
        <taxon>Bacillota</taxon>
        <taxon>Bacilli</taxon>
        <taxon>Bacillales</taxon>
        <taxon>Paenibacillaceae</taxon>
        <taxon>Paenibacillus</taxon>
    </lineage>
</organism>
<evidence type="ECO:0000259" key="1">
    <source>
        <dbReference type="PROSITE" id="PS51186"/>
    </source>
</evidence>
<keyword evidence="2" id="KW-0012">Acyltransferase</keyword>
<dbReference type="Proteomes" id="UP001597493">
    <property type="component" value="Unassembled WGS sequence"/>
</dbReference>
<comment type="caution">
    <text evidence="2">The sequence shown here is derived from an EMBL/GenBank/DDBJ whole genome shotgun (WGS) entry which is preliminary data.</text>
</comment>
<evidence type="ECO:0000313" key="2">
    <source>
        <dbReference type="EMBL" id="MFD2662671.1"/>
    </source>
</evidence>
<dbReference type="Pfam" id="PF13302">
    <property type="entry name" value="Acetyltransf_3"/>
    <property type="match status" value="1"/>
</dbReference>
<dbReference type="GO" id="GO:0016746">
    <property type="term" value="F:acyltransferase activity"/>
    <property type="evidence" value="ECO:0007669"/>
    <property type="project" value="UniProtKB-KW"/>
</dbReference>
<dbReference type="InterPro" id="IPR000182">
    <property type="entry name" value="GNAT_dom"/>
</dbReference>
<dbReference type="RefSeq" id="WP_379277323.1">
    <property type="nucleotide sequence ID" value="NZ_JBHUGT010000043.1"/>
</dbReference>
<dbReference type="SUPFAM" id="SSF55729">
    <property type="entry name" value="Acyl-CoA N-acyltransferases (Nat)"/>
    <property type="match status" value="1"/>
</dbReference>
<dbReference type="InterPro" id="IPR016181">
    <property type="entry name" value="Acyl_CoA_acyltransferase"/>
</dbReference>
<keyword evidence="2" id="KW-0808">Transferase</keyword>
<dbReference type="EC" id="2.3.-.-" evidence="2"/>
<accession>A0ABW5R2K6</accession>
<proteinExistence type="predicted"/>
<keyword evidence="3" id="KW-1185">Reference proteome</keyword>
<feature type="domain" description="N-acetyltransferase" evidence="1">
    <location>
        <begin position="12"/>
        <end position="163"/>
    </location>
</feature>
<reference evidence="3" key="1">
    <citation type="journal article" date="2019" name="Int. J. Syst. Evol. Microbiol.">
        <title>The Global Catalogue of Microorganisms (GCM) 10K type strain sequencing project: providing services to taxonomists for standard genome sequencing and annotation.</title>
        <authorList>
            <consortium name="The Broad Institute Genomics Platform"/>
            <consortium name="The Broad Institute Genome Sequencing Center for Infectious Disease"/>
            <person name="Wu L."/>
            <person name="Ma J."/>
        </authorList>
    </citation>
    <scope>NUCLEOTIDE SEQUENCE [LARGE SCALE GENOMIC DNA]</scope>
    <source>
        <strain evidence="3">TISTR 1827</strain>
    </source>
</reference>
<sequence>MNGPVRTADRQLLLVPMEREHAEQICRWRYEPLYDFYRWPAWERMEREGIEFGDPALREAQYRSVLDGRGELIGFAQLFPMAGVTRLGMGLRPDRCGQGKGPLLAALLAEEALRRHPEHEIDLEVLAWNTRAIRAYEKAGFAVTDTYVRRAPQGEAEFHCMVYHPPLRR</sequence>
<dbReference type="PROSITE" id="PS51186">
    <property type="entry name" value="GNAT"/>
    <property type="match status" value="1"/>
</dbReference>
<dbReference type="Gene3D" id="3.40.630.30">
    <property type="match status" value="1"/>
</dbReference>
<dbReference type="EMBL" id="JBHUMY010000031">
    <property type="protein sequence ID" value="MFD2662671.1"/>
    <property type="molecule type" value="Genomic_DNA"/>
</dbReference>